<reference evidence="2" key="1">
    <citation type="submission" date="2018-12" db="EMBL/GenBank/DDBJ databases">
        <title>Genome sequence of Microcystis aeruginosa NIES-4285.</title>
        <authorList>
            <person name="Tanabe Y."/>
        </authorList>
    </citation>
    <scope>NUCLEOTIDE SEQUENCE [LARGE SCALE GENOMIC DNA]</scope>
    <source>
        <strain evidence="2">NIES-4285</strain>
    </source>
</reference>
<protein>
    <submittedName>
        <fullName evidence="1">Uncharacterized protein</fullName>
    </submittedName>
</protein>
<sequence length="50" mass="5907">MGEWGDREVGKFQLILQNLKTPKPQLSVFLLYYFPQMSLFNFPVTVSNRQ</sequence>
<name>A0A402DF20_MICAE</name>
<comment type="caution">
    <text evidence="1">The sequence shown here is derived from an EMBL/GenBank/DDBJ whole genome shotgun (WGS) entry which is preliminary data.</text>
</comment>
<dbReference type="Proteomes" id="UP000289660">
    <property type="component" value="Unassembled WGS sequence"/>
</dbReference>
<proteinExistence type="predicted"/>
<dbReference type="AlphaFoldDB" id="A0A402DF20"/>
<accession>A0A402DF20</accession>
<evidence type="ECO:0000313" key="1">
    <source>
        <dbReference type="EMBL" id="GCE60808.1"/>
    </source>
</evidence>
<gene>
    <name evidence="1" type="ORF">MiAbB_02732</name>
</gene>
<dbReference type="EMBL" id="BIFY01000047">
    <property type="protein sequence ID" value="GCE60808.1"/>
    <property type="molecule type" value="Genomic_DNA"/>
</dbReference>
<evidence type="ECO:0000313" key="2">
    <source>
        <dbReference type="Proteomes" id="UP000289660"/>
    </source>
</evidence>
<organism evidence="1 2">
    <name type="scientific">Microcystis aeruginosa NIES-4285</name>
    <dbReference type="NCBI Taxonomy" id="2497681"/>
    <lineage>
        <taxon>Bacteria</taxon>
        <taxon>Bacillati</taxon>
        <taxon>Cyanobacteriota</taxon>
        <taxon>Cyanophyceae</taxon>
        <taxon>Oscillatoriophycideae</taxon>
        <taxon>Chroococcales</taxon>
        <taxon>Microcystaceae</taxon>
        <taxon>Microcystis</taxon>
    </lineage>
</organism>